<dbReference type="EMBL" id="QJPH01000349">
    <property type="protein sequence ID" value="PZN76857.1"/>
    <property type="molecule type" value="Genomic_DNA"/>
</dbReference>
<sequence length="95" mass="10277">MVTVHGLDFGIPAEMTAFPAWLVPKLRLGNPYLASSYLDVLREAGASKTPFPSRSLGTSKVYAAGSRPQVGHVFIPHPPGDQPVILPLLEERIDI</sequence>
<comment type="caution">
    <text evidence="1">The sequence shown here is derived from an EMBL/GenBank/DDBJ whole genome shotgun (WGS) entry which is preliminary data.</text>
</comment>
<proteinExistence type="predicted"/>
<organism evidence="1 2">
    <name type="scientific">Candidatus Methylumidiphilus alinenensis</name>
    <dbReference type="NCBI Taxonomy" id="2202197"/>
    <lineage>
        <taxon>Bacteria</taxon>
        <taxon>Pseudomonadati</taxon>
        <taxon>Pseudomonadota</taxon>
        <taxon>Gammaproteobacteria</taxon>
        <taxon>Methylococcales</taxon>
        <taxon>Candidatus Methylumidiphilus</taxon>
    </lineage>
</organism>
<reference evidence="1 2" key="1">
    <citation type="journal article" date="2018" name="Aquat. Microb. Ecol.">
        <title>Gammaproteobacterial methanotrophs dominate.</title>
        <authorList>
            <person name="Rissanen A.J."/>
            <person name="Saarenheimo J."/>
            <person name="Tiirola M."/>
            <person name="Peura S."/>
            <person name="Aalto S.L."/>
            <person name="Karvinen A."/>
            <person name="Nykanen H."/>
        </authorList>
    </citation>
    <scope>NUCLEOTIDE SEQUENCE [LARGE SCALE GENOMIC DNA]</scope>
    <source>
        <strain evidence="1">AMbin10</strain>
    </source>
</reference>
<accession>A0A2W4T2B2</accession>
<evidence type="ECO:0000313" key="1">
    <source>
        <dbReference type="EMBL" id="PZN76857.1"/>
    </source>
</evidence>
<name>A0A2W4T2B2_9GAMM</name>
<protein>
    <submittedName>
        <fullName evidence="1">Uncharacterized protein</fullName>
    </submittedName>
</protein>
<dbReference type="AlphaFoldDB" id="A0A2W4T2B2"/>
<gene>
    <name evidence="1" type="ORF">DM484_15705</name>
</gene>
<evidence type="ECO:0000313" key="2">
    <source>
        <dbReference type="Proteomes" id="UP000249396"/>
    </source>
</evidence>
<dbReference type="Proteomes" id="UP000249396">
    <property type="component" value="Unassembled WGS sequence"/>
</dbReference>